<gene>
    <name evidence="4" type="ORF">HHA01_16190</name>
</gene>
<organism evidence="4 5">
    <name type="scientific">Halomonas halmophila</name>
    <dbReference type="NCBI Taxonomy" id="252"/>
    <lineage>
        <taxon>Bacteria</taxon>
        <taxon>Pseudomonadati</taxon>
        <taxon>Pseudomonadota</taxon>
        <taxon>Gammaproteobacteria</taxon>
        <taxon>Oceanospirillales</taxon>
        <taxon>Halomonadaceae</taxon>
        <taxon>Halomonas</taxon>
    </lineage>
</organism>
<dbReference type="GO" id="GO:1901135">
    <property type="term" value="P:carbohydrate derivative metabolic process"/>
    <property type="evidence" value="ECO:0007669"/>
    <property type="project" value="UniProtKB-ARBA"/>
</dbReference>
<dbReference type="RefSeq" id="WP_246053853.1">
    <property type="nucleotide sequence ID" value="NZ_BJOC01000021.1"/>
</dbReference>
<evidence type="ECO:0000256" key="1">
    <source>
        <dbReference type="ARBA" id="ARBA00022676"/>
    </source>
</evidence>
<dbReference type="EMBL" id="BJOC01000021">
    <property type="protein sequence ID" value="GED22642.1"/>
    <property type="molecule type" value="Genomic_DNA"/>
</dbReference>
<dbReference type="SUPFAM" id="SSF53756">
    <property type="entry name" value="UDP-Glycosyltransferase/glycogen phosphorylase"/>
    <property type="match status" value="1"/>
</dbReference>
<evidence type="ECO:0000313" key="5">
    <source>
        <dbReference type="Proteomes" id="UP000319812"/>
    </source>
</evidence>
<name>A0A4Y4EXG3_9GAMM</name>
<dbReference type="Pfam" id="PF00534">
    <property type="entry name" value="Glycos_transf_1"/>
    <property type="match status" value="1"/>
</dbReference>
<sequence length="383" mass="42513">MRTLIVVRTLKVGGMERVAVNLADAFAEQGHDSHLMYFKARPPQLAPRDERVRVHYFALSRAMWTSGLGGPVDILARVANSLVRKSHSLIAGWWAGRLFARELARLEDEYGRFDRIIFRGMGTFEAVWSFHDARACYVLENVLGLCLQQDRLAHHKARCLFHDKHLVCVSSGVATQVGETLDTLGATPASLRTITNPCPIDEIRRAATETSAASRYPPYLLNVARLVPQKNQRRLLEAYALMTTPIPLVIVGEGRLRAELEEQARSLQIAERVHFVGNQLNPYPWMQQARLFVLSSNHEGLGIVLLEALACGTPVVSVDCPGGVRDIMQGELAEHLCEMPPEALAECLDRTLAADGYAIDDAWLNAFAPTRIAAQFLQEPADS</sequence>
<reference evidence="4 5" key="1">
    <citation type="submission" date="2019-06" db="EMBL/GenBank/DDBJ databases">
        <title>Whole genome shotgun sequence of Halomonas halmophila NBRC 15537.</title>
        <authorList>
            <person name="Hosoyama A."/>
            <person name="Uohara A."/>
            <person name="Ohji S."/>
            <person name="Ichikawa N."/>
        </authorList>
    </citation>
    <scope>NUCLEOTIDE SEQUENCE [LARGE SCALE GENOMIC DNA]</scope>
    <source>
        <strain evidence="4 5">NBRC 15537</strain>
    </source>
</reference>
<feature type="domain" description="Glycosyl transferase family 1" evidence="3">
    <location>
        <begin position="217"/>
        <end position="352"/>
    </location>
</feature>
<dbReference type="Proteomes" id="UP000319812">
    <property type="component" value="Unassembled WGS sequence"/>
</dbReference>
<protein>
    <submittedName>
        <fullName evidence="4">Glycosyl transferase</fullName>
    </submittedName>
</protein>
<dbReference type="GO" id="GO:0016757">
    <property type="term" value="F:glycosyltransferase activity"/>
    <property type="evidence" value="ECO:0007669"/>
    <property type="project" value="UniProtKB-KW"/>
</dbReference>
<dbReference type="PANTHER" id="PTHR12526">
    <property type="entry name" value="GLYCOSYLTRANSFERASE"/>
    <property type="match status" value="1"/>
</dbReference>
<dbReference type="CDD" id="cd03811">
    <property type="entry name" value="GT4_GT28_WabH-like"/>
    <property type="match status" value="1"/>
</dbReference>
<proteinExistence type="predicted"/>
<keyword evidence="2 4" id="KW-0808">Transferase</keyword>
<dbReference type="Gene3D" id="3.40.50.2000">
    <property type="entry name" value="Glycogen Phosphorylase B"/>
    <property type="match status" value="2"/>
</dbReference>
<dbReference type="AlphaFoldDB" id="A0A4Y4EXG3"/>
<evidence type="ECO:0000259" key="3">
    <source>
        <dbReference type="Pfam" id="PF00534"/>
    </source>
</evidence>
<keyword evidence="5" id="KW-1185">Reference proteome</keyword>
<evidence type="ECO:0000256" key="2">
    <source>
        <dbReference type="ARBA" id="ARBA00022679"/>
    </source>
</evidence>
<dbReference type="InterPro" id="IPR001296">
    <property type="entry name" value="Glyco_trans_1"/>
</dbReference>
<dbReference type="PANTHER" id="PTHR12526:SF510">
    <property type="entry name" value="D-INOSITOL 3-PHOSPHATE GLYCOSYLTRANSFERASE"/>
    <property type="match status" value="1"/>
</dbReference>
<keyword evidence="1" id="KW-0328">Glycosyltransferase</keyword>
<evidence type="ECO:0000313" key="4">
    <source>
        <dbReference type="EMBL" id="GED22642.1"/>
    </source>
</evidence>
<accession>A0A4Y4EXG3</accession>
<comment type="caution">
    <text evidence="4">The sequence shown here is derived from an EMBL/GenBank/DDBJ whole genome shotgun (WGS) entry which is preliminary data.</text>
</comment>